<protein>
    <submittedName>
        <fullName evidence="1">Uncharacterized protein</fullName>
    </submittedName>
</protein>
<accession>A0A1I0NLM3</accession>
<dbReference type="EMBL" id="FOIS01000002">
    <property type="protein sequence ID" value="SEW02313.1"/>
    <property type="molecule type" value="Genomic_DNA"/>
</dbReference>
<evidence type="ECO:0000313" key="2">
    <source>
        <dbReference type="Proteomes" id="UP000183275"/>
    </source>
</evidence>
<gene>
    <name evidence="1" type="ORF">SAMN05216285_1880</name>
</gene>
<organism evidence="1 2">
    <name type="scientific">Natrinema salifodinae</name>
    <dbReference type="NCBI Taxonomy" id="1202768"/>
    <lineage>
        <taxon>Archaea</taxon>
        <taxon>Methanobacteriati</taxon>
        <taxon>Methanobacteriota</taxon>
        <taxon>Stenosarchaea group</taxon>
        <taxon>Halobacteria</taxon>
        <taxon>Halobacteriales</taxon>
        <taxon>Natrialbaceae</taxon>
        <taxon>Natrinema</taxon>
    </lineage>
</organism>
<keyword evidence="2" id="KW-1185">Reference proteome</keyword>
<dbReference type="STRING" id="1202768.SAMN05216285_1880"/>
<dbReference type="eggNOG" id="arCOG10718">
    <property type="taxonomic scope" value="Archaea"/>
</dbReference>
<reference evidence="2" key="1">
    <citation type="submission" date="2016-10" db="EMBL/GenBank/DDBJ databases">
        <authorList>
            <person name="Varghese N."/>
        </authorList>
    </citation>
    <scope>NUCLEOTIDE SEQUENCE [LARGE SCALE GENOMIC DNA]</scope>
    <source>
        <strain evidence="2">CGMCC 1.12284</strain>
    </source>
</reference>
<dbReference type="AlphaFoldDB" id="A0A1I0NLM3"/>
<evidence type="ECO:0000313" key="1">
    <source>
        <dbReference type="EMBL" id="SEW02313.1"/>
    </source>
</evidence>
<dbReference type="Proteomes" id="UP000183275">
    <property type="component" value="Unassembled WGS sequence"/>
</dbReference>
<sequence>MPDFETVTCVQCGSEFKASPDANAARRGFCSPACALDTN</sequence>
<proteinExistence type="predicted"/>
<name>A0A1I0NLM3_9EURY</name>